<proteinExistence type="predicted"/>
<protein>
    <submittedName>
        <fullName evidence="1">Uncharacterized protein</fullName>
    </submittedName>
</protein>
<dbReference type="AlphaFoldDB" id="A0AAU9I9B6"/>
<accession>A0AAU9I9B6</accession>
<name>A0AAU9I9B6_9CILI</name>
<gene>
    <name evidence="1" type="ORF">BSTOLATCC_MIC1377</name>
</gene>
<dbReference type="EMBL" id="CAJZBQ010000002">
    <property type="protein sequence ID" value="CAG9310535.1"/>
    <property type="molecule type" value="Genomic_DNA"/>
</dbReference>
<sequence length="294" mass="33964">MTLWFKMSKNSDISLQARSDRSTIISTTSTAPTPRSTQFQFKNSPSFYKSSEIASPNNKIFFSFFPIEISASSTIEEVTNLLNSLLKYMISEHLLWDFPDISLLDTSEKINYANRIIKIIKKHIKSKRSGSSNNLNILIRENNSNFKIKDVTFIHNHKSVLDKILDNRSGVHLSKKEAQEFASLIIGASRDSALEDIEKQSSEIGPKLKNEKNRLKYYIKKWNNVKVEEEALINETNYLKAEIKKHKQHIQILQHQLGENINGTQNWDESIEDIETELKYVYEFIESTKIKAES</sequence>
<evidence type="ECO:0000313" key="2">
    <source>
        <dbReference type="Proteomes" id="UP001162131"/>
    </source>
</evidence>
<comment type="caution">
    <text evidence="1">The sequence shown here is derived from an EMBL/GenBank/DDBJ whole genome shotgun (WGS) entry which is preliminary data.</text>
</comment>
<evidence type="ECO:0000313" key="1">
    <source>
        <dbReference type="EMBL" id="CAG9310535.1"/>
    </source>
</evidence>
<reference evidence="1" key="1">
    <citation type="submission" date="2021-09" db="EMBL/GenBank/DDBJ databases">
        <authorList>
            <consortium name="AG Swart"/>
            <person name="Singh M."/>
            <person name="Singh A."/>
            <person name="Seah K."/>
            <person name="Emmerich C."/>
        </authorList>
    </citation>
    <scope>NUCLEOTIDE SEQUENCE</scope>
    <source>
        <strain evidence="1">ATCC30299</strain>
    </source>
</reference>
<keyword evidence="2" id="KW-1185">Reference proteome</keyword>
<organism evidence="1 2">
    <name type="scientific">Blepharisma stoltei</name>
    <dbReference type="NCBI Taxonomy" id="1481888"/>
    <lineage>
        <taxon>Eukaryota</taxon>
        <taxon>Sar</taxon>
        <taxon>Alveolata</taxon>
        <taxon>Ciliophora</taxon>
        <taxon>Postciliodesmatophora</taxon>
        <taxon>Heterotrichea</taxon>
        <taxon>Heterotrichida</taxon>
        <taxon>Blepharismidae</taxon>
        <taxon>Blepharisma</taxon>
    </lineage>
</organism>
<dbReference type="Proteomes" id="UP001162131">
    <property type="component" value="Unassembled WGS sequence"/>
</dbReference>